<accession>A0A1K1SJI2</accession>
<dbReference type="Pfam" id="PF12704">
    <property type="entry name" value="MacB_PCD"/>
    <property type="match status" value="2"/>
</dbReference>
<evidence type="ECO:0000313" key="10">
    <source>
        <dbReference type="EMBL" id="WQG89881.1"/>
    </source>
</evidence>
<organism evidence="9 11">
    <name type="scientific">Chitinophaga sancti</name>
    <dbReference type="NCBI Taxonomy" id="1004"/>
    <lineage>
        <taxon>Bacteria</taxon>
        <taxon>Pseudomonadati</taxon>
        <taxon>Bacteroidota</taxon>
        <taxon>Chitinophagia</taxon>
        <taxon>Chitinophagales</taxon>
        <taxon>Chitinophagaceae</taxon>
        <taxon>Chitinophaga</taxon>
    </lineage>
</organism>
<feature type="domain" description="ABC3 transporter permease C-terminal" evidence="7">
    <location>
        <begin position="282"/>
        <end position="396"/>
    </location>
</feature>
<feature type="transmembrane region" description="Helical" evidence="6">
    <location>
        <begin position="21"/>
        <end position="42"/>
    </location>
</feature>
<feature type="domain" description="MacB-like periplasmic core" evidence="8">
    <location>
        <begin position="424"/>
        <end position="615"/>
    </location>
</feature>
<dbReference type="PROSITE" id="PS51257">
    <property type="entry name" value="PROKAR_LIPOPROTEIN"/>
    <property type="match status" value="1"/>
</dbReference>
<keyword evidence="2" id="KW-1003">Cell membrane</keyword>
<dbReference type="PANTHER" id="PTHR30572:SF18">
    <property type="entry name" value="ABC-TYPE MACROLIDE FAMILY EXPORT SYSTEM PERMEASE COMPONENT 2"/>
    <property type="match status" value="1"/>
</dbReference>
<feature type="transmembrane region" description="Helical" evidence="6">
    <location>
        <begin position="666"/>
        <end position="687"/>
    </location>
</feature>
<evidence type="ECO:0000313" key="9">
    <source>
        <dbReference type="EMBL" id="SFW84505.1"/>
    </source>
</evidence>
<evidence type="ECO:0000256" key="5">
    <source>
        <dbReference type="ARBA" id="ARBA00023136"/>
    </source>
</evidence>
<evidence type="ECO:0000313" key="12">
    <source>
        <dbReference type="Proteomes" id="UP001326715"/>
    </source>
</evidence>
<dbReference type="Pfam" id="PF02687">
    <property type="entry name" value="FtsX"/>
    <property type="match status" value="2"/>
</dbReference>
<evidence type="ECO:0000256" key="2">
    <source>
        <dbReference type="ARBA" id="ARBA00022475"/>
    </source>
</evidence>
<reference evidence="10 12" key="2">
    <citation type="submission" date="2023-11" db="EMBL/GenBank/DDBJ databases">
        <title>MicrobeMod: A computational toolkit for identifying prokaryotic methylation and restriction-modification with nanopore sequencing.</title>
        <authorList>
            <person name="Crits-Christoph A."/>
            <person name="Kang S.C."/>
            <person name="Lee H."/>
            <person name="Ostrov N."/>
        </authorList>
    </citation>
    <scope>NUCLEOTIDE SEQUENCE [LARGE SCALE GENOMIC DNA]</scope>
    <source>
        <strain evidence="10 12">ATCC 23090</strain>
    </source>
</reference>
<gene>
    <name evidence="9" type="ORF">SAMN05661012_05567</name>
    <name evidence="10" type="ORF">SR876_00100</name>
</gene>
<feature type="transmembrane region" description="Helical" evidence="6">
    <location>
        <begin position="323"/>
        <end position="348"/>
    </location>
</feature>
<dbReference type="Proteomes" id="UP001326715">
    <property type="component" value="Chromosome"/>
</dbReference>
<dbReference type="Proteomes" id="UP000183788">
    <property type="component" value="Unassembled WGS sequence"/>
</dbReference>
<dbReference type="EMBL" id="FPIZ01000024">
    <property type="protein sequence ID" value="SFW84505.1"/>
    <property type="molecule type" value="Genomic_DNA"/>
</dbReference>
<evidence type="ECO:0000256" key="3">
    <source>
        <dbReference type="ARBA" id="ARBA00022692"/>
    </source>
</evidence>
<evidence type="ECO:0000256" key="6">
    <source>
        <dbReference type="SAM" id="Phobius"/>
    </source>
</evidence>
<feature type="transmembrane region" description="Helical" evidence="6">
    <location>
        <begin position="715"/>
        <end position="734"/>
    </location>
</feature>
<feature type="transmembrane region" description="Helical" evidence="6">
    <location>
        <begin position="368"/>
        <end position="397"/>
    </location>
</feature>
<feature type="domain" description="MacB-like periplasmic core" evidence="8">
    <location>
        <begin position="20"/>
        <end position="236"/>
    </location>
</feature>
<feature type="transmembrane region" description="Helical" evidence="6">
    <location>
        <begin position="749"/>
        <end position="772"/>
    </location>
</feature>
<comment type="subcellular location">
    <subcellularLocation>
        <location evidence="1">Cell membrane</location>
        <topology evidence="1">Multi-pass membrane protein</topology>
    </subcellularLocation>
</comment>
<evidence type="ECO:0000256" key="4">
    <source>
        <dbReference type="ARBA" id="ARBA00022989"/>
    </source>
</evidence>
<sequence>MFRNYLTIACRNLLRTKSFSLINIIGLVLGIGCCMLICLWIYNEVSYDKFHRNNANLYQAWNRGIFDNKLQCWNSVPKPLAAALKDEYAGVQNTCRTDTRWFVTVVGEKKFSSNALVVDPAFLSMFSFPLIRGNAATALKDVFNIVITEKMAAKMFGTADPMDQIITINKDRFRVTGILKDLPLNSTFKFEFLLPYNYYVYLSGSDDASWSNNSINVFVQLAPNTRAETINQQIKDVTKKHSGGKEQTEVFLHPMSKWHLYSKFENGRITGGRIEIVRLFGIIAGFILLIACINFMNLSTARSEKRAKEVGIRKAVGAQKQSLVFQFLLESLLLVSIAGILAVIAVFLVLPGFNVLINQELTLPIGSWIFWLTLLVFILLTGLLAGSYPAFFLSSFHPAGIFRRTFKKGRGTINHRKILVVLQFCIAITLIISTVVVVRQLQYARNRNAGYSGEQLMYHWSNTELVNNFQALKSELLASGNVISVTRTVSQLTEQFSSSTSVSWRGKSPNDNTDIERGAQDEGLVRTAGLKLIMGRDLDLTKFPTDSTAVLINESMMKVMGFKDPIGEVIREFDTDYRVVGVIGDYIFGSPYEHTHPMIIMGASKMFFSVIHMRLAAGGDVMKQVPAIEKIFAKYNPSYPFEYHFVDKDYELKFLDMTIVARLTTLFAVLTVLISCMGLFGLASYMAEERIKEIGIRKVLGASVPRIISLLTRDFLILVGIAILVAAPIAWYAMHEWLQQYAYRTIVEWWVFVATGLLVILISLLTTGYHAFRAALMNPVKSLKAD</sequence>
<keyword evidence="4 6" id="KW-1133">Transmembrane helix</keyword>
<dbReference type="InterPro" id="IPR003838">
    <property type="entry name" value="ABC3_permease_C"/>
</dbReference>
<feature type="transmembrane region" description="Helical" evidence="6">
    <location>
        <begin position="276"/>
        <end position="298"/>
    </location>
</feature>
<evidence type="ECO:0000256" key="1">
    <source>
        <dbReference type="ARBA" id="ARBA00004651"/>
    </source>
</evidence>
<keyword evidence="3 6" id="KW-0812">Transmembrane</keyword>
<feature type="transmembrane region" description="Helical" evidence="6">
    <location>
        <begin position="418"/>
        <end position="438"/>
    </location>
</feature>
<dbReference type="InterPro" id="IPR050250">
    <property type="entry name" value="Macrolide_Exporter_MacB"/>
</dbReference>
<dbReference type="RefSeq" id="WP_072364724.1">
    <property type="nucleotide sequence ID" value="NZ_CP140154.1"/>
</dbReference>
<keyword evidence="5 6" id="KW-0472">Membrane</keyword>
<feature type="domain" description="ABC3 transporter permease C-terminal" evidence="7">
    <location>
        <begin position="666"/>
        <end position="779"/>
    </location>
</feature>
<dbReference type="GO" id="GO:0005886">
    <property type="term" value="C:plasma membrane"/>
    <property type="evidence" value="ECO:0007669"/>
    <property type="project" value="UniProtKB-SubCell"/>
</dbReference>
<dbReference type="InterPro" id="IPR025857">
    <property type="entry name" value="MacB_PCD"/>
</dbReference>
<dbReference type="EMBL" id="CP140154">
    <property type="protein sequence ID" value="WQG89881.1"/>
    <property type="molecule type" value="Genomic_DNA"/>
</dbReference>
<evidence type="ECO:0000313" key="11">
    <source>
        <dbReference type="Proteomes" id="UP000183788"/>
    </source>
</evidence>
<name>A0A1K1SJI2_9BACT</name>
<evidence type="ECO:0000259" key="8">
    <source>
        <dbReference type="Pfam" id="PF12704"/>
    </source>
</evidence>
<dbReference type="AlphaFoldDB" id="A0A1K1SJI2"/>
<protein>
    <submittedName>
        <fullName evidence="10">ABC transporter permease</fullName>
    </submittedName>
    <submittedName>
        <fullName evidence="9">ABC-type antimicrobial peptide transport system, permease component</fullName>
    </submittedName>
</protein>
<dbReference type="OrthoDB" id="5933722at2"/>
<reference evidence="9 11" key="1">
    <citation type="submission" date="2016-11" db="EMBL/GenBank/DDBJ databases">
        <authorList>
            <person name="Jaros S."/>
            <person name="Januszkiewicz K."/>
            <person name="Wedrychowicz H."/>
        </authorList>
    </citation>
    <scope>NUCLEOTIDE SEQUENCE [LARGE SCALE GENOMIC DNA]</scope>
    <source>
        <strain evidence="9 11">DSM 784</strain>
    </source>
</reference>
<evidence type="ECO:0000259" key="7">
    <source>
        <dbReference type="Pfam" id="PF02687"/>
    </source>
</evidence>
<dbReference type="GO" id="GO:0022857">
    <property type="term" value="F:transmembrane transporter activity"/>
    <property type="evidence" value="ECO:0007669"/>
    <property type="project" value="TreeGrafter"/>
</dbReference>
<dbReference type="STRING" id="1004.SAMN05661012_05567"/>
<dbReference type="PANTHER" id="PTHR30572">
    <property type="entry name" value="MEMBRANE COMPONENT OF TRANSPORTER-RELATED"/>
    <property type="match status" value="1"/>
</dbReference>
<keyword evidence="12" id="KW-1185">Reference proteome</keyword>
<proteinExistence type="predicted"/>